<evidence type="ECO:0000256" key="6">
    <source>
        <dbReference type="SAM" id="MobiDB-lite"/>
    </source>
</evidence>
<dbReference type="PRINTS" id="PR01006">
    <property type="entry name" value="FLGHOOKFLIE"/>
</dbReference>
<dbReference type="PANTHER" id="PTHR34653:SF1">
    <property type="entry name" value="FLAGELLAR HOOK-BASAL BODY COMPLEX PROTEIN FLIE"/>
    <property type="match status" value="1"/>
</dbReference>
<dbReference type="GO" id="GO:0071973">
    <property type="term" value="P:bacterial-type flagellum-dependent cell motility"/>
    <property type="evidence" value="ECO:0007669"/>
    <property type="project" value="InterPro"/>
</dbReference>
<dbReference type="GO" id="GO:0005198">
    <property type="term" value="F:structural molecule activity"/>
    <property type="evidence" value="ECO:0007669"/>
    <property type="project" value="UniProtKB-UniRule"/>
</dbReference>
<reference evidence="8 10" key="1">
    <citation type="submission" date="2015-09" db="EMBL/GenBank/DDBJ databases">
        <authorList>
            <consortium name="Swine Surveillance"/>
        </authorList>
    </citation>
    <scope>NUCLEOTIDE SEQUENCE [LARGE SCALE GENOMIC DNA]</scope>
    <source>
        <strain evidence="8 10">5120</strain>
    </source>
</reference>
<dbReference type="OrthoDB" id="8909229at2"/>
<evidence type="ECO:0000256" key="2">
    <source>
        <dbReference type="ARBA" id="ARBA00009272"/>
    </source>
</evidence>
<evidence type="ECO:0000256" key="4">
    <source>
        <dbReference type="HAMAP-Rule" id="MF_00724"/>
    </source>
</evidence>
<evidence type="ECO:0000256" key="3">
    <source>
        <dbReference type="ARBA" id="ARBA00023143"/>
    </source>
</evidence>
<dbReference type="Proteomes" id="UP000051086">
    <property type="component" value="Unassembled WGS sequence"/>
</dbReference>
<dbReference type="AlphaFoldDB" id="A0A0P1GBL0"/>
<feature type="region of interest" description="Disordered" evidence="6">
    <location>
        <begin position="23"/>
        <end position="46"/>
    </location>
</feature>
<evidence type="ECO:0000256" key="5">
    <source>
        <dbReference type="NCBIfam" id="TIGR00205"/>
    </source>
</evidence>
<keyword evidence="8" id="KW-0966">Cell projection</keyword>
<proteinExistence type="inferred from homology"/>
<dbReference type="HAMAP" id="MF_00724">
    <property type="entry name" value="FliE"/>
    <property type="match status" value="1"/>
</dbReference>
<gene>
    <name evidence="4 8" type="primary">fliE</name>
    <name evidence="7" type="ORF">TL5118_00936</name>
    <name evidence="8" type="ORF">TL5120_01385</name>
</gene>
<accession>A0A0P1GBL0</accession>
<dbReference type="NCBIfam" id="TIGR00205">
    <property type="entry name" value="fliE"/>
    <property type="match status" value="1"/>
</dbReference>
<keyword evidence="9" id="KW-1185">Reference proteome</keyword>
<dbReference type="Pfam" id="PF02049">
    <property type="entry name" value="FliE"/>
    <property type="match status" value="1"/>
</dbReference>
<sequence length="115" mass="12167">MTISSLSGNSTLAALNARAASQLQNSTQTALPAGLPNPTEPETPNFAERLGDALNKVNEAQATANKSAFAYETGATDNLASVMVDQQVSSLGFQFTMQVRNKALSAYRDIMNMPV</sequence>
<comment type="subcellular location">
    <subcellularLocation>
        <location evidence="1 4">Bacterial flagellum basal body</location>
    </subcellularLocation>
</comment>
<evidence type="ECO:0000313" key="8">
    <source>
        <dbReference type="EMBL" id="CUH71596.1"/>
    </source>
</evidence>
<name>A0A0P1GBL0_9RHOB</name>
<comment type="similarity">
    <text evidence="2 4">Belongs to the FliE family.</text>
</comment>
<evidence type="ECO:0000313" key="10">
    <source>
        <dbReference type="Proteomes" id="UP000051887"/>
    </source>
</evidence>
<dbReference type="InterPro" id="IPR001624">
    <property type="entry name" value="FliE"/>
</dbReference>
<evidence type="ECO:0000313" key="7">
    <source>
        <dbReference type="EMBL" id="CUH64583.1"/>
    </source>
</evidence>
<dbReference type="PANTHER" id="PTHR34653">
    <property type="match status" value="1"/>
</dbReference>
<evidence type="ECO:0000313" key="9">
    <source>
        <dbReference type="Proteomes" id="UP000051086"/>
    </source>
</evidence>
<keyword evidence="3 4" id="KW-0975">Bacterial flagellum</keyword>
<dbReference type="EMBL" id="CYSC01000023">
    <property type="protein sequence ID" value="CUH71596.1"/>
    <property type="molecule type" value="Genomic_DNA"/>
</dbReference>
<keyword evidence="8" id="KW-0282">Flagellum</keyword>
<evidence type="ECO:0000256" key="1">
    <source>
        <dbReference type="ARBA" id="ARBA00004117"/>
    </source>
</evidence>
<keyword evidence="8" id="KW-0969">Cilium</keyword>
<dbReference type="EMBL" id="CYSB01000011">
    <property type="protein sequence ID" value="CUH64583.1"/>
    <property type="molecule type" value="Genomic_DNA"/>
</dbReference>
<organism evidence="8 10">
    <name type="scientific">Thalassovita autumnalis</name>
    <dbReference type="NCBI Taxonomy" id="2072972"/>
    <lineage>
        <taxon>Bacteria</taxon>
        <taxon>Pseudomonadati</taxon>
        <taxon>Pseudomonadota</taxon>
        <taxon>Alphaproteobacteria</taxon>
        <taxon>Rhodobacterales</taxon>
        <taxon>Roseobacteraceae</taxon>
        <taxon>Thalassovita</taxon>
    </lineage>
</organism>
<dbReference type="RefSeq" id="WP_058242906.1">
    <property type="nucleotide sequence ID" value="NZ_CYSB01000011.1"/>
</dbReference>
<dbReference type="GO" id="GO:0009425">
    <property type="term" value="C:bacterial-type flagellum basal body"/>
    <property type="evidence" value="ECO:0007669"/>
    <property type="project" value="UniProtKB-SubCell"/>
</dbReference>
<reference evidence="7 9" key="2">
    <citation type="submission" date="2015-09" db="EMBL/GenBank/DDBJ databases">
        <authorList>
            <person name="Rodrigo-Torres L."/>
            <person name="Arahal D.R."/>
        </authorList>
    </citation>
    <scope>NUCLEOTIDE SEQUENCE [LARGE SCALE GENOMIC DNA]</scope>
    <source>
        <strain evidence="7 9">CECT 5118</strain>
    </source>
</reference>
<dbReference type="Proteomes" id="UP000051887">
    <property type="component" value="Unassembled WGS sequence"/>
</dbReference>
<dbReference type="GO" id="GO:0003774">
    <property type="term" value="F:cytoskeletal motor activity"/>
    <property type="evidence" value="ECO:0007669"/>
    <property type="project" value="InterPro"/>
</dbReference>
<protein>
    <recommendedName>
        <fullName evidence="4 5">Flagellar hook-basal body complex protein FliE</fullName>
    </recommendedName>
</protein>